<organism evidence="1 2">
    <name type="scientific">Hibiscus sabdariffa</name>
    <name type="common">roselle</name>
    <dbReference type="NCBI Taxonomy" id="183260"/>
    <lineage>
        <taxon>Eukaryota</taxon>
        <taxon>Viridiplantae</taxon>
        <taxon>Streptophyta</taxon>
        <taxon>Embryophyta</taxon>
        <taxon>Tracheophyta</taxon>
        <taxon>Spermatophyta</taxon>
        <taxon>Magnoliopsida</taxon>
        <taxon>eudicotyledons</taxon>
        <taxon>Gunneridae</taxon>
        <taxon>Pentapetalae</taxon>
        <taxon>rosids</taxon>
        <taxon>malvids</taxon>
        <taxon>Malvales</taxon>
        <taxon>Malvaceae</taxon>
        <taxon>Malvoideae</taxon>
        <taxon>Hibiscus</taxon>
    </lineage>
</organism>
<keyword evidence="2" id="KW-1185">Reference proteome</keyword>
<reference evidence="1 2" key="1">
    <citation type="journal article" date="2024" name="G3 (Bethesda)">
        <title>Genome assembly of Hibiscus sabdariffa L. provides insights into metabolisms of medicinal natural products.</title>
        <authorList>
            <person name="Kim T."/>
        </authorList>
    </citation>
    <scope>NUCLEOTIDE SEQUENCE [LARGE SCALE GENOMIC DNA]</scope>
    <source>
        <strain evidence="1">TK-2024</strain>
        <tissue evidence="1">Old leaves</tissue>
    </source>
</reference>
<dbReference type="EMBL" id="JBBPBN010000257">
    <property type="protein sequence ID" value="KAK8492009.1"/>
    <property type="molecule type" value="Genomic_DNA"/>
</dbReference>
<evidence type="ECO:0000313" key="2">
    <source>
        <dbReference type="Proteomes" id="UP001396334"/>
    </source>
</evidence>
<gene>
    <name evidence="1" type="ORF">V6N11_014133</name>
</gene>
<sequence length="110" mass="12427">MDGLIPYSDSELCNAVQAIPFPLIRRIAGARPASIYGRRSCHFSFIRREERWLDWLKARPFVFFERKVEALGSRHPWNGSGGPVAVGVGNVRAPAFKAVPHIRTRWIVIG</sequence>
<comment type="caution">
    <text evidence="1">The sequence shown here is derived from an EMBL/GenBank/DDBJ whole genome shotgun (WGS) entry which is preliminary data.</text>
</comment>
<dbReference type="Proteomes" id="UP001396334">
    <property type="component" value="Unassembled WGS sequence"/>
</dbReference>
<proteinExistence type="predicted"/>
<evidence type="ECO:0000313" key="1">
    <source>
        <dbReference type="EMBL" id="KAK8492009.1"/>
    </source>
</evidence>
<accession>A0ABR2AGT4</accession>
<protein>
    <submittedName>
        <fullName evidence="1">Uncharacterized protein</fullName>
    </submittedName>
</protein>
<name>A0ABR2AGT4_9ROSI</name>